<dbReference type="PROSITE" id="PS50262">
    <property type="entry name" value="G_PROTEIN_RECEP_F1_2"/>
    <property type="match status" value="1"/>
</dbReference>
<keyword evidence="4 10" id="KW-1133">Transmembrane helix</keyword>
<dbReference type="Proteomes" id="UP000225706">
    <property type="component" value="Unassembled WGS sequence"/>
</dbReference>
<evidence type="ECO:0000259" key="11">
    <source>
        <dbReference type="PROSITE" id="PS50262"/>
    </source>
</evidence>
<reference evidence="13" key="1">
    <citation type="journal article" date="2017" name="bioRxiv">
        <title>Comparative analysis of the genomes of Stylophora pistillata and Acropora digitifera provides evidence for extensive differences between species of corals.</title>
        <authorList>
            <person name="Voolstra C.R."/>
            <person name="Li Y."/>
            <person name="Liew Y.J."/>
            <person name="Baumgarten S."/>
            <person name="Zoccola D."/>
            <person name="Flot J.-F."/>
            <person name="Tambutte S."/>
            <person name="Allemand D."/>
            <person name="Aranda M."/>
        </authorList>
    </citation>
    <scope>NUCLEOTIDE SEQUENCE [LARGE SCALE GENOMIC DNA]</scope>
</reference>
<feature type="transmembrane region" description="Helical" evidence="10">
    <location>
        <begin position="290"/>
        <end position="310"/>
    </location>
</feature>
<evidence type="ECO:0000256" key="9">
    <source>
        <dbReference type="RuleBase" id="RU000688"/>
    </source>
</evidence>
<dbReference type="PANTHER" id="PTHR24228">
    <property type="entry name" value="B2 BRADYKININ RECEPTOR/ANGIOTENSIN II RECEPTOR"/>
    <property type="match status" value="1"/>
</dbReference>
<dbReference type="GO" id="GO:0004930">
    <property type="term" value="F:G protein-coupled receptor activity"/>
    <property type="evidence" value="ECO:0007669"/>
    <property type="project" value="UniProtKB-KW"/>
</dbReference>
<gene>
    <name evidence="12" type="ORF">AWC38_SpisGene16249</name>
</gene>
<name>A0A2B4RSX7_STYPI</name>
<comment type="similarity">
    <text evidence="9">Belongs to the G-protein coupled receptor 1 family.</text>
</comment>
<evidence type="ECO:0000256" key="4">
    <source>
        <dbReference type="ARBA" id="ARBA00022989"/>
    </source>
</evidence>
<evidence type="ECO:0000256" key="6">
    <source>
        <dbReference type="ARBA" id="ARBA00023136"/>
    </source>
</evidence>
<feature type="transmembrane region" description="Helical" evidence="10">
    <location>
        <begin position="221"/>
        <end position="240"/>
    </location>
</feature>
<dbReference type="Pfam" id="PF00001">
    <property type="entry name" value="7tm_1"/>
    <property type="match status" value="1"/>
</dbReference>
<keyword evidence="6 10" id="KW-0472">Membrane</keyword>
<evidence type="ECO:0000256" key="2">
    <source>
        <dbReference type="ARBA" id="ARBA00022475"/>
    </source>
</evidence>
<keyword evidence="13" id="KW-1185">Reference proteome</keyword>
<dbReference type="STRING" id="50429.A0A2B4RSX7"/>
<evidence type="ECO:0000256" key="1">
    <source>
        <dbReference type="ARBA" id="ARBA00004651"/>
    </source>
</evidence>
<dbReference type="Gene3D" id="1.20.1070.10">
    <property type="entry name" value="Rhodopsin 7-helix transmembrane proteins"/>
    <property type="match status" value="1"/>
</dbReference>
<dbReference type="PRINTS" id="PR00237">
    <property type="entry name" value="GPCRRHODOPSN"/>
</dbReference>
<dbReference type="InterPro" id="IPR000276">
    <property type="entry name" value="GPCR_Rhodpsn"/>
</dbReference>
<feature type="transmembrane region" description="Helical" evidence="10">
    <location>
        <begin position="175"/>
        <end position="195"/>
    </location>
</feature>
<evidence type="ECO:0000313" key="13">
    <source>
        <dbReference type="Proteomes" id="UP000225706"/>
    </source>
</evidence>
<evidence type="ECO:0000256" key="8">
    <source>
        <dbReference type="ARBA" id="ARBA00023224"/>
    </source>
</evidence>
<dbReference type="InterPro" id="IPR017452">
    <property type="entry name" value="GPCR_Rhodpsn_7TM"/>
</dbReference>
<dbReference type="EMBL" id="LSMT01000365">
    <property type="protein sequence ID" value="PFX19332.1"/>
    <property type="molecule type" value="Genomic_DNA"/>
</dbReference>
<keyword evidence="8 9" id="KW-0807">Transducer</keyword>
<feature type="transmembrane region" description="Helical" evidence="10">
    <location>
        <begin position="322"/>
        <end position="345"/>
    </location>
</feature>
<protein>
    <submittedName>
        <fullName evidence="12">Melatonin receptor type 1A</fullName>
    </submittedName>
</protein>
<keyword evidence="5 9" id="KW-0297">G-protein coupled receptor</keyword>
<evidence type="ECO:0000256" key="10">
    <source>
        <dbReference type="SAM" id="Phobius"/>
    </source>
</evidence>
<evidence type="ECO:0000256" key="5">
    <source>
        <dbReference type="ARBA" id="ARBA00023040"/>
    </source>
</evidence>
<evidence type="ECO:0000256" key="3">
    <source>
        <dbReference type="ARBA" id="ARBA00022692"/>
    </source>
</evidence>
<dbReference type="CDD" id="cd00637">
    <property type="entry name" value="7tm_classA_rhodopsin-like"/>
    <property type="match status" value="1"/>
</dbReference>
<dbReference type="AlphaFoldDB" id="A0A2B4RSX7"/>
<comment type="caution">
    <text evidence="12">The sequence shown here is derived from an EMBL/GenBank/DDBJ whole genome shotgun (WGS) entry which is preliminary data.</text>
</comment>
<feature type="transmembrane region" description="Helical" evidence="10">
    <location>
        <begin position="95"/>
        <end position="113"/>
    </location>
</feature>
<dbReference type="PANTHER" id="PTHR24228:SF59">
    <property type="entry name" value="NEUROPEPTIDE RECEPTOR 15"/>
    <property type="match status" value="1"/>
</dbReference>
<accession>A0A2B4RSX7</accession>
<evidence type="ECO:0000256" key="7">
    <source>
        <dbReference type="ARBA" id="ARBA00023170"/>
    </source>
</evidence>
<organism evidence="12 13">
    <name type="scientific">Stylophora pistillata</name>
    <name type="common">Smooth cauliflower coral</name>
    <dbReference type="NCBI Taxonomy" id="50429"/>
    <lineage>
        <taxon>Eukaryota</taxon>
        <taxon>Metazoa</taxon>
        <taxon>Cnidaria</taxon>
        <taxon>Anthozoa</taxon>
        <taxon>Hexacorallia</taxon>
        <taxon>Scleractinia</taxon>
        <taxon>Astrocoeniina</taxon>
        <taxon>Pocilloporidae</taxon>
        <taxon>Stylophora</taxon>
    </lineage>
</organism>
<feature type="transmembrane region" description="Helical" evidence="10">
    <location>
        <begin position="133"/>
        <end position="154"/>
    </location>
</feature>
<dbReference type="OrthoDB" id="5957871at2759"/>
<dbReference type="GO" id="GO:0005886">
    <property type="term" value="C:plasma membrane"/>
    <property type="evidence" value="ECO:0007669"/>
    <property type="project" value="UniProtKB-SubCell"/>
</dbReference>
<feature type="domain" description="G-protein coupled receptors family 1 profile" evidence="11">
    <location>
        <begin position="75"/>
        <end position="342"/>
    </location>
</feature>
<dbReference type="SMART" id="SM01381">
    <property type="entry name" value="7TM_GPCR_Srsx"/>
    <property type="match status" value="1"/>
</dbReference>
<keyword evidence="7 9" id="KW-0675">Receptor</keyword>
<feature type="transmembrane region" description="Helical" evidence="10">
    <location>
        <begin position="63"/>
        <end position="83"/>
    </location>
</feature>
<evidence type="ECO:0000313" key="12">
    <source>
        <dbReference type="EMBL" id="PFX19332.1"/>
    </source>
</evidence>
<dbReference type="SUPFAM" id="SSF81321">
    <property type="entry name" value="Family A G protein-coupled receptor-like"/>
    <property type="match status" value="1"/>
</dbReference>
<keyword evidence="2" id="KW-1003">Cell membrane</keyword>
<dbReference type="PROSITE" id="PS00237">
    <property type="entry name" value="G_PROTEIN_RECEP_F1_1"/>
    <property type="match status" value="1"/>
</dbReference>
<sequence>MVEQTANYLQGRGPPNFLKYDWLIKETIMNISGDTTTDINSNILRLAESLRSRSTFQVVLESLIYTSIIVSGFVGNLLVLYIVYKSARLRNVPGLFIASLALSDIAIIALATPPSLPSLIKGYWVSSFAACQFQGFVVIATVAASLQTMALMSIDRYFRVVHPTKHRFLFTLPRARLMAASVWILALAYPVPYLATVKRFIFHPGKFFCFFVEEESLAADTIYVCIFYSIVVLSYCYINVYRHLRLNAKRVQGWRTNDLKTSTLNAQRVQGRRRQEIKTSAEDAKLTRTLFATVLGYLICWTPVLIIDFVEKGVGEWFLPRWVYVFYNDIGLASSSLNPIIYGAFNRTFRQEYKTIFCFRKSLVNQDQSSTEQKLTQREKVPITEITIN</sequence>
<keyword evidence="3 9" id="KW-0812">Transmembrane</keyword>
<proteinExistence type="inferred from homology"/>
<comment type="subcellular location">
    <subcellularLocation>
        <location evidence="1">Cell membrane</location>
        <topology evidence="1">Multi-pass membrane protein</topology>
    </subcellularLocation>
</comment>